<dbReference type="PANTHER" id="PTHR30290">
    <property type="entry name" value="PERIPLASMIC BINDING COMPONENT OF ABC TRANSPORTER"/>
    <property type="match status" value="1"/>
</dbReference>
<name>A0A917PQE0_9PSED</name>
<dbReference type="GO" id="GO:0015031">
    <property type="term" value="P:protein transport"/>
    <property type="evidence" value="ECO:0007669"/>
    <property type="project" value="UniProtKB-KW"/>
</dbReference>
<keyword evidence="2" id="KW-0813">Transport</keyword>
<evidence type="ECO:0000259" key="4">
    <source>
        <dbReference type="Pfam" id="PF00496"/>
    </source>
</evidence>
<keyword evidence="2" id="KW-0653">Protein transport</keyword>
<dbReference type="GO" id="GO:1904680">
    <property type="term" value="F:peptide transmembrane transporter activity"/>
    <property type="evidence" value="ECO:0007669"/>
    <property type="project" value="TreeGrafter"/>
</dbReference>
<proteinExistence type="predicted"/>
<dbReference type="PANTHER" id="PTHR30290:SF83">
    <property type="entry name" value="ABC TRANSPORTER SUBSTRATE-BINDING PROTEIN"/>
    <property type="match status" value="1"/>
</dbReference>
<dbReference type="InterPro" id="IPR030678">
    <property type="entry name" value="Peptide/Ni-bd"/>
</dbReference>
<comment type="caution">
    <text evidence="5">The sequence shown here is derived from an EMBL/GenBank/DDBJ whole genome shotgun (WGS) entry which is preliminary data.</text>
</comment>
<dbReference type="InterPro" id="IPR039424">
    <property type="entry name" value="SBP_5"/>
</dbReference>
<reference evidence="5" key="2">
    <citation type="submission" date="2020-09" db="EMBL/GenBank/DDBJ databases">
        <authorList>
            <person name="Sun Q."/>
            <person name="Ohkuma M."/>
        </authorList>
    </citation>
    <scope>NUCLEOTIDE SEQUENCE</scope>
    <source>
        <strain evidence="5">JCM 30078</strain>
    </source>
</reference>
<dbReference type="CDD" id="cd08490">
    <property type="entry name" value="PBP2_NikA_DppA_OppA_like_3"/>
    <property type="match status" value="1"/>
</dbReference>
<evidence type="ECO:0000313" key="5">
    <source>
        <dbReference type="EMBL" id="GGJ87221.1"/>
    </source>
</evidence>
<dbReference type="SUPFAM" id="SSF53850">
    <property type="entry name" value="Periplasmic binding protein-like II"/>
    <property type="match status" value="1"/>
</dbReference>
<accession>A0A917PQE0</accession>
<evidence type="ECO:0000256" key="3">
    <source>
        <dbReference type="SAM" id="SignalP"/>
    </source>
</evidence>
<sequence>MFLKAPRQHLAAVALTALFAINPSFAIAEDDVFDVVAPFEIGGLDPSISGFVFQRMQITETLLDADEKGLPAPGLAEKWVVSPDGKRWTFSIRPGVKFHDGSDLTAKAVEKSLNAALAQPGMLKNADIATIEAQGNEVIISLNAPFKPLSSVLAHSSTNILAPASYDAEGRVQKIIGTGPFKLTGIELPQRLSAERFEAYWGTKPTITKTTYLAAGRGETRTLMAESQGADMVFQLDAPSISRLKRSDDVQVLMGPVPRVVILKANAGEGATASVAVRQALSLGIQREGIAAAVLRTPGTDAKQMFADNVPAWHDPALAPLTFDPAAAKALLTKEGWTPGADGVLEKNGQRLHLQLLTYADRPELPLIATAVQAQLGEIGVDVEVSVTSSSAVPAAHTDGTLQLALYSRNYALVPDPLVTLLGDFTRGGTEWGPLGWNNPNYEKTMSALLESDDPAEQQQLRNKIVGLIQHDLPLIPIAWYRQSIAVSKKVEGAAIDPFERSFGLTHMRWAE</sequence>
<evidence type="ECO:0000256" key="2">
    <source>
        <dbReference type="ARBA" id="ARBA00022927"/>
    </source>
</evidence>
<dbReference type="Pfam" id="PF00496">
    <property type="entry name" value="SBP_bac_5"/>
    <property type="match status" value="1"/>
</dbReference>
<keyword evidence="1" id="KW-0571">Peptide transport</keyword>
<evidence type="ECO:0000313" key="6">
    <source>
        <dbReference type="Proteomes" id="UP000635983"/>
    </source>
</evidence>
<feature type="signal peptide" evidence="3">
    <location>
        <begin position="1"/>
        <end position="28"/>
    </location>
</feature>
<feature type="chain" id="PRO_5037449443" evidence="3">
    <location>
        <begin position="29"/>
        <end position="512"/>
    </location>
</feature>
<dbReference type="InterPro" id="IPR000914">
    <property type="entry name" value="SBP_5_dom"/>
</dbReference>
<dbReference type="Proteomes" id="UP000635983">
    <property type="component" value="Unassembled WGS sequence"/>
</dbReference>
<dbReference type="GO" id="GO:0030288">
    <property type="term" value="C:outer membrane-bounded periplasmic space"/>
    <property type="evidence" value="ECO:0007669"/>
    <property type="project" value="UniProtKB-ARBA"/>
</dbReference>
<dbReference type="EMBL" id="BMPO01000002">
    <property type="protein sequence ID" value="GGJ87221.1"/>
    <property type="molecule type" value="Genomic_DNA"/>
</dbReference>
<dbReference type="RefSeq" id="WP_188982177.1">
    <property type="nucleotide sequence ID" value="NZ_BMPO01000002.1"/>
</dbReference>
<feature type="domain" description="Solute-binding protein family 5" evidence="4">
    <location>
        <begin position="72"/>
        <end position="418"/>
    </location>
</feature>
<reference evidence="5" key="1">
    <citation type="journal article" date="2014" name="Int. J. Syst. Evol. Microbiol.">
        <title>Complete genome sequence of Corynebacterium casei LMG S-19264T (=DSM 44701T), isolated from a smear-ripened cheese.</title>
        <authorList>
            <consortium name="US DOE Joint Genome Institute (JGI-PGF)"/>
            <person name="Walter F."/>
            <person name="Albersmeier A."/>
            <person name="Kalinowski J."/>
            <person name="Ruckert C."/>
        </authorList>
    </citation>
    <scope>NUCLEOTIDE SEQUENCE</scope>
    <source>
        <strain evidence="5">JCM 30078</strain>
    </source>
</reference>
<dbReference type="GO" id="GO:0043190">
    <property type="term" value="C:ATP-binding cassette (ABC) transporter complex"/>
    <property type="evidence" value="ECO:0007669"/>
    <property type="project" value="InterPro"/>
</dbReference>
<organism evidence="5 6">
    <name type="scientific">Pseudomonas matsuisoli</name>
    <dbReference type="NCBI Taxonomy" id="1515666"/>
    <lineage>
        <taxon>Bacteria</taxon>
        <taxon>Pseudomonadati</taxon>
        <taxon>Pseudomonadota</taxon>
        <taxon>Gammaproteobacteria</taxon>
        <taxon>Pseudomonadales</taxon>
        <taxon>Pseudomonadaceae</taxon>
        <taxon>Pseudomonas</taxon>
    </lineage>
</organism>
<gene>
    <name evidence="5" type="ORF">GCM10009304_11420</name>
</gene>
<dbReference type="GO" id="GO:0015833">
    <property type="term" value="P:peptide transport"/>
    <property type="evidence" value="ECO:0007669"/>
    <property type="project" value="UniProtKB-KW"/>
</dbReference>
<keyword evidence="3" id="KW-0732">Signal</keyword>
<dbReference type="Gene3D" id="3.10.105.10">
    <property type="entry name" value="Dipeptide-binding Protein, Domain 3"/>
    <property type="match status" value="1"/>
</dbReference>
<dbReference type="AlphaFoldDB" id="A0A917PQE0"/>
<dbReference type="PIRSF" id="PIRSF002741">
    <property type="entry name" value="MppA"/>
    <property type="match status" value="1"/>
</dbReference>
<protein>
    <submittedName>
        <fullName evidence="5">ABC transporter substrate-binding protein</fullName>
    </submittedName>
</protein>
<dbReference type="Gene3D" id="3.40.190.10">
    <property type="entry name" value="Periplasmic binding protein-like II"/>
    <property type="match status" value="1"/>
</dbReference>
<keyword evidence="6" id="KW-1185">Reference proteome</keyword>
<evidence type="ECO:0000256" key="1">
    <source>
        <dbReference type="ARBA" id="ARBA00022856"/>
    </source>
</evidence>